<dbReference type="InterPro" id="IPR027417">
    <property type="entry name" value="P-loop_NTPase"/>
</dbReference>
<dbReference type="Pfam" id="PF13175">
    <property type="entry name" value="AAA_15"/>
    <property type="match status" value="2"/>
</dbReference>
<dbReference type="GO" id="GO:0005524">
    <property type="term" value="F:ATP binding"/>
    <property type="evidence" value="ECO:0007669"/>
    <property type="project" value="InterPro"/>
</dbReference>
<proteinExistence type="predicted"/>
<accession>A0A800MSF6</accession>
<dbReference type="RefSeq" id="WP_159346980.1">
    <property type="nucleotide sequence ID" value="NZ_VDEM01000092.1"/>
</dbReference>
<dbReference type="GO" id="GO:0016887">
    <property type="term" value="F:ATP hydrolysis activity"/>
    <property type="evidence" value="ECO:0007669"/>
    <property type="project" value="InterPro"/>
</dbReference>
<comment type="caution">
    <text evidence="2">The sequence shown here is derived from an EMBL/GenBank/DDBJ whole genome shotgun (WGS) entry which is preliminary data.</text>
</comment>
<evidence type="ECO:0000313" key="3">
    <source>
        <dbReference type="Proteomes" id="UP000465778"/>
    </source>
</evidence>
<dbReference type="InterPro" id="IPR041685">
    <property type="entry name" value="AAA_GajA/Old/RecF-like"/>
</dbReference>
<dbReference type="EMBL" id="VDEM01000092">
    <property type="protein sequence ID" value="KAF0821639.1"/>
    <property type="molecule type" value="Genomic_DNA"/>
</dbReference>
<evidence type="ECO:0000313" key="2">
    <source>
        <dbReference type="EMBL" id="KAF0821639.1"/>
    </source>
</evidence>
<sequence>MAIKNVYINNCLSIKKANVELNNINCFIGENGVGKSTLYKIIKYFYGSLVDENIKCELHDTQNPFNDTLNIKITFDFKFYNSILENTDVFNRNRPFYKKLVLLSELVKDDDLTVSLVHSKKYNKVTWENNIPYELRTFIHGLYPFYFIEARKIDLHDWSQLWEMVAEMSIFPEEITDFNKILEESQGEKYANFLTIINETIKENDFKVDNYSIKQQFLSILKLRLKGEVFSYKYKDLSYYSDGLNSFNYIKMFMQLVFRITDYRKTKYPTILIDEPEIGLHPKLIDEMVDAIGSSGNTTVWINTHSSRLVKNVISRKYNYCIYHVSMRNSYTLFNQMIKPKDKRELRKISEKEASFYFSRGIVLVEGLTELQIFSNENLENLFPFLKEVEFYSFDGDDKLNLDIVHPDKKNVNIPYLLLVDGDKLYYIRQKQIKFIKNKDHINPLNNRLLHKRENLYYGKKRYNTLMLRKRINAIVSNSKFPMTKHFLTMPSLLYNETLELIKNYCLNYNIYPIKTTIEGALVNDNNYNEFAGWLKSTNKLEEDKINEILSYSSDDRINATLFRKLVNGKFDSLTTDKHYNEKIKKSLPEIEKRIYGIIESNR</sequence>
<reference evidence="2 3" key="1">
    <citation type="journal article" date="2020" name="G3 (Bethesda)">
        <title>Whole Genome Sequencing and Comparative Genomics of Two Nematicidal Bacillus Strains Reveals a Wide Range of Possible Virulence Factors.</title>
        <authorList>
            <person name="Susic N."/>
            <person name="Janezic S."/>
            <person name="Rupnik M."/>
            <person name="Geric Stare B."/>
        </authorList>
    </citation>
    <scope>NUCLEOTIDE SEQUENCE [LARGE SCALE GENOMIC DNA]</scope>
    <source>
        <strain evidence="2 3">I-1582</strain>
    </source>
</reference>
<dbReference type="OrthoDB" id="308933at2"/>
<dbReference type="InterPro" id="IPR051396">
    <property type="entry name" value="Bact_Antivir_Def_Nuclease"/>
</dbReference>
<name>A0A800MSF6_CYTFI</name>
<dbReference type="PANTHER" id="PTHR43581">
    <property type="entry name" value="ATP/GTP PHOSPHATASE"/>
    <property type="match status" value="1"/>
</dbReference>
<dbReference type="PANTHER" id="PTHR43581:SF4">
    <property type="entry name" value="ATP_GTP PHOSPHATASE"/>
    <property type="match status" value="1"/>
</dbReference>
<dbReference type="NCBIfam" id="NF038234">
    <property type="entry name" value="retron_eff_Eco8"/>
    <property type="match status" value="1"/>
</dbReference>
<evidence type="ECO:0000259" key="1">
    <source>
        <dbReference type="Pfam" id="PF13175"/>
    </source>
</evidence>
<feature type="non-terminal residue" evidence="2">
    <location>
        <position position="603"/>
    </location>
</feature>
<feature type="domain" description="Endonuclease GajA/Old nuclease/RecF-like AAA" evidence="1">
    <location>
        <begin position="171"/>
        <end position="310"/>
    </location>
</feature>
<feature type="domain" description="Endonuclease GajA/Old nuclease/RecF-like AAA" evidence="1">
    <location>
        <begin position="1"/>
        <end position="125"/>
    </location>
</feature>
<gene>
    <name evidence="2" type="ORF">KIS1582_4625</name>
</gene>
<organism evidence="2 3">
    <name type="scientific">Cytobacillus firmus</name>
    <name type="common">Bacillus firmus</name>
    <dbReference type="NCBI Taxonomy" id="1399"/>
    <lineage>
        <taxon>Bacteria</taxon>
        <taxon>Bacillati</taxon>
        <taxon>Bacillota</taxon>
        <taxon>Bacilli</taxon>
        <taxon>Bacillales</taxon>
        <taxon>Bacillaceae</taxon>
        <taxon>Cytobacillus</taxon>
    </lineage>
</organism>
<protein>
    <recommendedName>
        <fullName evidence="1">Endonuclease GajA/Old nuclease/RecF-like AAA domain-containing protein</fullName>
    </recommendedName>
</protein>
<dbReference type="Gene3D" id="3.40.50.300">
    <property type="entry name" value="P-loop containing nucleotide triphosphate hydrolases"/>
    <property type="match status" value="1"/>
</dbReference>
<dbReference type="SUPFAM" id="SSF52540">
    <property type="entry name" value="P-loop containing nucleoside triphosphate hydrolases"/>
    <property type="match status" value="1"/>
</dbReference>
<dbReference type="AlphaFoldDB" id="A0A800MSF6"/>
<dbReference type="Proteomes" id="UP000465778">
    <property type="component" value="Unassembled WGS sequence"/>
</dbReference>